<dbReference type="GO" id="GO:0030719">
    <property type="term" value="P:P granule organization"/>
    <property type="evidence" value="ECO:0000318"/>
    <property type="project" value="GO_Central"/>
</dbReference>
<dbReference type="Gene3D" id="2.40.50.90">
    <property type="match status" value="1"/>
</dbReference>
<reference evidence="3 4" key="1">
    <citation type="journal article" date="2011" name="Science">
        <title>The ecoresponsive genome of Daphnia pulex.</title>
        <authorList>
            <person name="Colbourne J.K."/>
            <person name="Pfrender M.E."/>
            <person name="Gilbert D."/>
            <person name="Thomas W.K."/>
            <person name="Tucker A."/>
            <person name="Oakley T.H."/>
            <person name="Tokishita S."/>
            <person name="Aerts A."/>
            <person name="Arnold G.J."/>
            <person name="Basu M.K."/>
            <person name="Bauer D.J."/>
            <person name="Caceres C.E."/>
            <person name="Carmel L."/>
            <person name="Casola C."/>
            <person name="Choi J.H."/>
            <person name="Detter J.C."/>
            <person name="Dong Q."/>
            <person name="Dusheyko S."/>
            <person name="Eads B.D."/>
            <person name="Frohlich T."/>
            <person name="Geiler-Samerotte K.A."/>
            <person name="Gerlach D."/>
            <person name="Hatcher P."/>
            <person name="Jogdeo S."/>
            <person name="Krijgsveld J."/>
            <person name="Kriventseva E.V."/>
            <person name="Kultz D."/>
            <person name="Laforsch C."/>
            <person name="Lindquist E."/>
            <person name="Lopez J."/>
            <person name="Manak J.R."/>
            <person name="Muller J."/>
            <person name="Pangilinan J."/>
            <person name="Patwardhan R.P."/>
            <person name="Pitluck S."/>
            <person name="Pritham E.J."/>
            <person name="Rechtsteiner A."/>
            <person name="Rho M."/>
            <person name="Rogozin I.B."/>
            <person name="Sakarya O."/>
            <person name="Salamov A."/>
            <person name="Schaack S."/>
            <person name="Shapiro H."/>
            <person name="Shiga Y."/>
            <person name="Skalitzky C."/>
            <person name="Smith Z."/>
            <person name="Souvorov A."/>
            <person name="Sung W."/>
            <person name="Tang Z."/>
            <person name="Tsuchiya D."/>
            <person name="Tu H."/>
            <person name="Vos H."/>
            <person name="Wang M."/>
            <person name="Wolf Y.I."/>
            <person name="Yamagata H."/>
            <person name="Yamada T."/>
            <person name="Ye Y."/>
            <person name="Shaw J.R."/>
            <person name="Andrews J."/>
            <person name="Crease T.J."/>
            <person name="Tang H."/>
            <person name="Lucas S.M."/>
            <person name="Robertson H.M."/>
            <person name="Bork P."/>
            <person name="Koonin E.V."/>
            <person name="Zdobnov E.M."/>
            <person name="Grigoriev I.V."/>
            <person name="Lynch M."/>
            <person name="Boore J.L."/>
        </authorList>
    </citation>
    <scope>NUCLEOTIDE SEQUENCE [LARGE SCALE GENOMIC DNA]</scope>
</reference>
<feature type="compositionally biased region" description="Basic residues" evidence="1">
    <location>
        <begin position="477"/>
        <end position="488"/>
    </location>
</feature>
<dbReference type="GO" id="GO:0034587">
    <property type="term" value="P:piRNA processing"/>
    <property type="evidence" value="ECO:0000318"/>
    <property type="project" value="GO_Central"/>
</dbReference>
<dbReference type="KEGG" id="dpx:DAPPUDRAFT_97225"/>
<dbReference type="PANTHER" id="PTHR22948:SF29">
    <property type="entry name" value="FI02030P-RELATED"/>
    <property type="match status" value="1"/>
</dbReference>
<dbReference type="GO" id="GO:0007283">
    <property type="term" value="P:spermatogenesis"/>
    <property type="evidence" value="ECO:0000318"/>
    <property type="project" value="GO_Central"/>
</dbReference>
<evidence type="ECO:0000313" key="4">
    <source>
        <dbReference type="Proteomes" id="UP000000305"/>
    </source>
</evidence>
<dbReference type="CDD" id="cd20379">
    <property type="entry name" value="Tudor_dTUD-like"/>
    <property type="match status" value="2"/>
</dbReference>
<dbReference type="InterPro" id="IPR035437">
    <property type="entry name" value="SNase_OB-fold_sf"/>
</dbReference>
<feature type="compositionally biased region" description="Basic and acidic residues" evidence="1">
    <location>
        <begin position="489"/>
        <end position="512"/>
    </location>
</feature>
<proteinExistence type="predicted"/>
<dbReference type="InParanoid" id="E9FZ82"/>
<dbReference type="GO" id="GO:0043186">
    <property type="term" value="C:P granule"/>
    <property type="evidence" value="ECO:0000318"/>
    <property type="project" value="GO_Central"/>
</dbReference>
<name>E9FZ82_DAPPU</name>
<evidence type="ECO:0000256" key="1">
    <source>
        <dbReference type="SAM" id="MobiDB-lite"/>
    </source>
</evidence>
<dbReference type="SUPFAM" id="SSF63748">
    <property type="entry name" value="Tudor/PWWP/MBT"/>
    <property type="match status" value="2"/>
</dbReference>
<evidence type="ECO:0000259" key="2">
    <source>
        <dbReference type="Pfam" id="PF00567"/>
    </source>
</evidence>
<gene>
    <name evidence="3" type="ORF">DAPPUDRAFT_97225</name>
</gene>
<dbReference type="HOGENOM" id="CLU_519992_0_0_1"/>
<sequence>MMLHVTHVDDSVRGRQEPCVYFWGVTHHLSLLMENYITDIQKKIESRSPPLNVIELDIYQLYCVLVNKEWLRARVLQPKLSPLGTIEVFCIDTGETHFTPLCFLRNVDITGNEADHIRKSPPLADKFILADVLKPRLPDPDSQWTIPAMNFLKAHLKDQSWEAVPLSNYAGVQVLRLYDAKNQLFVSRMIEQQLGVPSQTYHKALCMGETLNEQPIPDTTTVFKLLPTLNTSPVTVTEISTVDLAAQESLFVIFSEEPGSFFGKLDKISLKEQDEMATELYYVYSSLPNPPILYCHDKTSRLGHYGVLQSHGDQSYNYHSFRRVIVIREFLDDVKVYFIDYGNSLWISRSKILAPLDCLIHFRQPPHGIHCKLENKISLKISRWKSFILDKWVKVFVGVCVGVCAHQVTFTDNSLDEELDELLETETSPEDNGNDGKYHSLNALNLAYIDIELKIPTGDSSCPSSSTTEQEAEEKQKKKKEKLARKASKKTERVRNRRKYERENRKLKKEQARCSQDQGNVIDN</sequence>
<dbReference type="Pfam" id="PF00567">
    <property type="entry name" value="TUDOR"/>
    <property type="match status" value="1"/>
</dbReference>
<feature type="compositionally biased region" description="Polar residues" evidence="1">
    <location>
        <begin position="513"/>
        <end position="524"/>
    </location>
</feature>
<dbReference type="Proteomes" id="UP000000305">
    <property type="component" value="Unassembled WGS sequence"/>
</dbReference>
<keyword evidence="4" id="KW-1185">Reference proteome</keyword>
<dbReference type="PhylomeDB" id="E9FZ82"/>
<feature type="region of interest" description="Disordered" evidence="1">
    <location>
        <begin position="459"/>
        <end position="524"/>
    </location>
</feature>
<dbReference type="OrthoDB" id="9995375at2759"/>
<protein>
    <recommendedName>
        <fullName evidence="2">Tudor domain-containing protein</fullName>
    </recommendedName>
</protein>
<dbReference type="EMBL" id="GL732528">
    <property type="protein sequence ID" value="EFX87009.1"/>
    <property type="molecule type" value="Genomic_DNA"/>
</dbReference>
<dbReference type="Gene3D" id="2.30.30.140">
    <property type="match status" value="2"/>
</dbReference>
<dbReference type="AlphaFoldDB" id="E9FZ82"/>
<accession>E9FZ82</accession>
<dbReference type="InterPro" id="IPR050621">
    <property type="entry name" value="Tudor_domain_containing"/>
</dbReference>
<evidence type="ECO:0000313" key="3">
    <source>
        <dbReference type="EMBL" id="EFX87009.1"/>
    </source>
</evidence>
<dbReference type="InterPro" id="IPR002999">
    <property type="entry name" value="Tudor"/>
</dbReference>
<organism evidence="3 4">
    <name type="scientific">Daphnia pulex</name>
    <name type="common">Water flea</name>
    <dbReference type="NCBI Taxonomy" id="6669"/>
    <lineage>
        <taxon>Eukaryota</taxon>
        <taxon>Metazoa</taxon>
        <taxon>Ecdysozoa</taxon>
        <taxon>Arthropoda</taxon>
        <taxon>Crustacea</taxon>
        <taxon>Branchiopoda</taxon>
        <taxon>Diplostraca</taxon>
        <taxon>Cladocera</taxon>
        <taxon>Anomopoda</taxon>
        <taxon>Daphniidae</taxon>
        <taxon>Daphnia</taxon>
    </lineage>
</organism>
<feature type="domain" description="Tudor" evidence="2">
    <location>
        <begin position="249"/>
        <end position="375"/>
    </location>
</feature>
<dbReference type="PANTHER" id="PTHR22948">
    <property type="entry name" value="TUDOR DOMAIN CONTAINING PROTEIN"/>
    <property type="match status" value="1"/>
</dbReference>